<feature type="signal peptide" evidence="1">
    <location>
        <begin position="1"/>
        <end position="18"/>
    </location>
</feature>
<dbReference type="SUPFAM" id="SSF57414">
    <property type="entry name" value="Hairpin loop containing domain-like"/>
    <property type="match status" value="1"/>
</dbReference>
<comment type="caution">
    <text evidence="3">The sequence shown here is derived from an EMBL/GenBank/DDBJ whole genome shotgun (WGS) entry which is preliminary data.</text>
</comment>
<dbReference type="Gene3D" id="3.50.4.10">
    <property type="entry name" value="Hepatocyte Growth Factor"/>
    <property type="match status" value="1"/>
</dbReference>
<protein>
    <recommendedName>
        <fullName evidence="2">Apple domain-containing protein</fullName>
    </recommendedName>
</protein>
<dbReference type="InterPro" id="IPR003609">
    <property type="entry name" value="Pan_app"/>
</dbReference>
<evidence type="ECO:0000256" key="1">
    <source>
        <dbReference type="SAM" id="SignalP"/>
    </source>
</evidence>
<organism evidence="3 4">
    <name type="scientific">Adineta ricciae</name>
    <name type="common">Rotifer</name>
    <dbReference type="NCBI Taxonomy" id="249248"/>
    <lineage>
        <taxon>Eukaryota</taxon>
        <taxon>Metazoa</taxon>
        <taxon>Spiralia</taxon>
        <taxon>Gnathifera</taxon>
        <taxon>Rotifera</taxon>
        <taxon>Eurotatoria</taxon>
        <taxon>Bdelloidea</taxon>
        <taxon>Adinetida</taxon>
        <taxon>Adinetidae</taxon>
        <taxon>Adineta</taxon>
    </lineage>
</organism>
<name>A0A815P761_ADIRI</name>
<dbReference type="EMBL" id="CAJNOJ010000428">
    <property type="protein sequence ID" value="CAF1445065.1"/>
    <property type="molecule type" value="Genomic_DNA"/>
</dbReference>
<feature type="chain" id="PRO_5032477333" description="Apple domain-containing protein" evidence="1">
    <location>
        <begin position="19"/>
        <end position="112"/>
    </location>
</feature>
<evidence type="ECO:0000259" key="2">
    <source>
        <dbReference type="Pfam" id="PF00024"/>
    </source>
</evidence>
<keyword evidence="1" id="KW-0732">Signal</keyword>
<dbReference type="AlphaFoldDB" id="A0A815P761"/>
<dbReference type="OrthoDB" id="10051273at2759"/>
<dbReference type="Pfam" id="PF00024">
    <property type="entry name" value="PAN_1"/>
    <property type="match status" value="1"/>
</dbReference>
<reference evidence="3" key="1">
    <citation type="submission" date="2021-02" db="EMBL/GenBank/DDBJ databases">
        <authorList>
            <person name="Nowell W R."/>
        </authorList>
    </citation>
    <scope>NUCLEOTIDE SEQUENCE</scope>
</reference>
<feature type="domain" description="Apple" evidence="2">
    <location>
        <begin position="48"/>
        <end position="94"/>
    </location>
</feature>
<sequence length="112" mass="12200">MSLKRIFLLLLYGCIVKAVTQDIRSVRMFKMTGWQLSCANTTCLPFATTTVLNIRICQTACLNQAKCKTATFHQSSSTCDLFSNIPSLNGSLVADMSSVTMLVMAGTRIPPG</sequence>
<proteinExistence type="predicted"/>
<accession>A0A815P761</accession>
<evidence type="ECO:0000313" key="3">
    <source>
        <dbReference type="EMBL" id="CAF1445065.1"/>
    </source>
</evidence>
<gene>
    <name evidence="3" type="ORF">EDS130_LOCUS39144</name>
</gene>
<dbReference type="Proteomes" id="UP000663852">
    <property type="component" value="Unassembled WGS sequence"/>
</dbReference>
<evidence type="ECO:0000313" key="4">
    <source>
        <dbReference type="Proteomes" id="UP000663852"/>
    </source>
</evidence>